<dbReference type="EMBL" id="CAKLBY020000106">
    <property type="protein sequence ID" value="CAK7927019.1"/>
    <property type="molecule type" value="Genomic_DNA"/>
</dbReference>
<reference evidence="2" key="1">
    <citation type="submission" date="2024-01" db="EMBL/GenBank/DDBJ databases">
        <authorList>
            <person name="Webb A."/>
        </authorList>
    </citation>
    <scope>NUCLEOTIDE SEQUENCE</scope>
    <source>
        <strain evidence="2">Pm1</strain>
    </source>
</reference>
<evidence type="ECO:0000313" key="3">
    <source>
        <dbReference type="Proteomes" id="UP001162060"/>
    </source>
</evidence>
<evidence type="ECO:0000313" key="2">
    <source>
        <dbReference type="EMBL" id="CAK7927019.1"/>
    </source>
</evidence>
<proteinExistence type="predicted"/>
<sequence length="115" mass="12970">MFLGYTENVKGYRVFDSEFAEVKVTRSTKLEDREVGGIDDTRVLNPEAVVDVTKDSDEIQIQHQEDKQPDLDEPMEGVEDPVADVEMDDVDSTLSVSAQQLMPPDRHVEDTMQLA</sequence>
<dbReference type="Proteomes" id="UP001162060">
    <property type="component" value="Unassembled WGS sequence"/>
</dbReference>
<dbReference type="AlphaFoldDB" id="A0AAV1TX73"/>
<protein>
    <submittedName>
        <fullName evidence="2">Uncharacterized protein</fullName>
    </submittedName>
</protein>
<comment type="caution">
    <text evidence="2">The sequence shown here is derived from an EMBL/GenBank/DDBJ whole genome shotgun (WGS) entry which is preliminary data.</text>
</comment>
<feature type="region of interest" description="Disordered" evidence="1">
    <location>
        <begin position="95"/>
        <end position="115"/>
    </location>
</feature>
<evidence type="ECO:0000256" key="1">
    <source>
        <dbReference type="SAM" id="MobiDB-lite"/>
    </source>
</evidence>
<accession>A0AAV1TX73</accession>
<name>A0AAV1TX73_9STRA</name>
<feature type="compositionally biased region" description="Basic and acidic residues" evidence="1">
    <location>
        <begin position="104"/>
        <end position="115"/>
    </location>
</feature>
<gene>
    <name evidence="2" type="ORF">PM001_LOCUS12169</name>
</gene>
<organism evidence="2 3">
    <name type="scientific">Peronospora matthiolae</name>
    <dbReference type="NCBI Taxonomy" id="2874970"/>
    <lineage>
        <taxon>Eukaryota</taxon>
        <taxon>Sar</taxon>
        <taxon>Stramenopiles</taxon>
        <taxon>Oomycota</taxon>
        <taxon>Peronosporomycetes</taxon>
        <taxon>Peronosporales</taxon>
        <taxon>Peronosporaceae</taxon>
        <taxon>Peronospora</taxon>
    </lineage>
</organism>
<feature type="region of interest" description="Disordered" evidence="1">
    <location>
        <begin position="54"/>
        <end position="78"/>
    </location>
</feature>